<evidence type="ECO:0000256" key="2">
    <source>
        <dbReference type="ARBA" id="ARBA00004948"/>
    </source>
</evidence>
<keyword evidence="9" id="KW-0408">Iron</keyword>
<keyword evidence="15" id="KW-1185">Reference proteome</keyword>
<proteinExistence type="inferred from homology"/>
<gene>
    <name evidence="14" type="ORF">QO011_001712</name>
</gene>
<evidence type="ECO:0000256" key="10">
    <source>
        <dbReference type="ARBA" id="ARBA00033171"/>
    </source>
</evidence>
<evidence type="ECO:0000256" key="8">
    <source>
        <dbReference type="ARBA" id="ARBA00022977"/>
    </source>
</evidence>
<keyword evidence="12" id="KW-0732">Signal</keyword>
<feature type="chain" id="PRO_5046549649" description="Thiamine pyrimidine synthase" evidence="12">
    <location>
        <begin position="25"/>
        <end position="341"/>
    </location>
</feature>
<sequence length="341" mass="36557">MPYGLPQAAFAAALAVALGAPAHAEDTLRLEWIIQGQFAGQLVAFDKGYYKAAGADIKLLPAGSDIKPAVTVAQGSDTFGIGHPNQVVMARSHGVPLVMVSQYGHKSAQVYIARKDAGINTLADVRGKRIGSWFGGDEAEFLAMLHTVNLTPDDVHLQPEQDNPVPQLISGQLDVIEAVRYAPGDMAPLYTKFKDSDLTYLYPEDAGVAIVNTGLFTSEKTIAERPALVQAVVDATLRGWQEALADPEAAAKIVVKYNPELKEADQVAMIKAMGDMFCAGPTLEGKFGQSTDAEWQTVQKVLLSYGTSNPDGLHDPIDLGKAYTNAFWEKAPASVKTIKCK</sequence>
<dbReference type="PANTHER" id="PTHR31528">
    <property type="entry name" value="4-AMINO-5-HYDROXYMETHYL-2-METHYLPYRIMIDINE PHOSPHATE SYNTHASE THI11-RELATED"/>
    <property type="match status" value="1"/>
</dbReference>
<evidence type="ECO:0000256" key="11">
    <source>
        <dbReference type="ARBA" id="ARBA00048179"/>
    </source>
</evidence>
<evidence type="ECO:0000256" key="12">
    <source>
        <dbReference type="SAM" id="SignalP"/>
    </source>
</evidence>
<keyword evidence="6" id="KW-0479">Metal-binding</keyword>
<evidence type="ECO:0000256" key="5">
    <source>
        <dbReference type="ARBA" id="ARBA00022679"/>
    </source>
</evidence>
<keyword evidence="8" id="KW-0784">Thiamine biosynthesis</keyword>
<dbReference type="Proteomes" id="UP001242480">
    <property type="component" value="Unassembled WGS sequence"/>
</dbReference>
<dbReference type="EMBL" id="JAUSVX010000002">
    <property type="protein sequence ID" value="MDQ0468712.1"/>
    <property type="molecule type" value="Genomic_DNA"/>
</dbReference>
<keyword evidence="5" id="KW-0808">Transferase</keyword>
<evidence type="ECO:0000256" key="1">
    <source>
        <dbReference type="ARBA" id="ARBA00003469"/>
    </source>
</evidence>
<comment type="catalytic activity">
    <reaction evidence="11">
        <text>N(6)-(pyridoxal phosphate)-L-lysyl-[4-amino-5-hydroxymethyl-2-methylpyrimidine phosphate synthase] + L-histidyl-[4-amino-5-hydroxymethyl-2-methylpyrimidine phosphate synthase] + 2 Fe(3+) + 4 H2O = L-lysyl-[4-amino-5-hydroxymethyl-2-methylpyrimidine phosphate synthase] + (2S)-2-amino-5-hydroxy-4-oxopentanoyl-[4-amino-5-hydroxymethyl-2-methylpyrimidine phosphate synthase] + 4-amino-2-methyl-5-(phosphooxymethyl)pyrimidine + 3-oxopropanoate + 2 Fe(2+) + 2 H(+)</text>
        <dbReference type="Rhea" id="RHEA:65756"/>
        <dbReference type="Rhea" id="RHEA-COMP:16892"/>
        <dbReference type="Rhea" id="RHEA-COMP:16893"/>
        <dbReference type="Rhea" id="RHEA-COMP:16894"/>
        <dbReference type="Rhea" id="RHEA-COMP:16895"/>
        <dbReference type="ChEBI" id="CHEBI:15377"/>
        <dbReference type="ChEBI" id="CHEBI:15378"/>
        <dbReference type="ChEBI" id="CHEBI:29033"/>
        <dbReference type="ChEBI" id="CHEBI:29034"/>
        <dbReference type="ChEBI" id="CHEBI:29969"/>
        <dbReference type="ChEBI" id="CHEBI:29979"/>
        <dbReference type="ChEBI" id="CHEBI:33190"/>
        <dbReference type="ChEBI" id="CHEBI:58354"/>
        <dbReference type="ChEBI" id="CHEBI:143915"/>
        <dbReference type="ChEBI" id="CHEBI:157692"/>
    </reaction>
    <physiologicalReaction direction="left-to-right" evidence="11">
        <dbReference type="Rhea" id="RHEA:65757"/>
    </physiologicalReaction>
</comment>
<feature type="signal peptide" evidence="12">
    <location>
        <begin position="1"/>
        <end position="24"/>
    </location>
</feature>
<evidence type="ECO:0000256" key="6">
    <source>
        <dbReference type="ARBA" id="ARBA00022723"/>
    </source>
</evidence>
<reference evidence="14 15" key="1">
    <citation type="submission" date="2023-07" db="EMBL/GenBank/DDBJ databases">
        <title>Genomic Encyclopedia of Type Strains, Phase IV (KMG-IV): sequencing the most valuable type-strain genomes for metagenomic binning, comparative biology and taxonomic classification.</title>
        <authorList>
            <person name="Goeker M."/>
        </authorList>
    </citation>
    <scope>NUCLEOTIDE SEQUENCE [LARGE SCALE GENOMIC DNA]</scope>
    <source>
        <strain evidence="14 15">DSM 19619</strain>
    </source>
</reference>
<protein>
    <recommendedName>
        <fullName evidence="10">Thiamine pyrimidine synthase</fullName>
    </recommendedName>
</protein>
<organism evidence="14 15">
    <name type="scientific">Labrys wisconsinensis</name>
    <dbReference type="NCBI Taxonomy" id="425677"/>
    <lineage>
        <taxon>Bacteria</taxon>
        <taxon>Pseudomonadati</taxon>
        <taxon>Pseudomonadota</taxon>
        <taxon>Alphaproteobacteria</taxon>
        <taxon>Hyphomicrobiales</taxon>
        <taxon>Xanthobacteraceae</taxon>
        <taxon>Labrys</taxon>
    </lineage>
</organism>
<comment type="subunit">
    <text evidence="4">Homodimer.</text>
</comment>
<dbReference type="InterPro" id="IPR027939">
    <property type="entry name" value="NMT1/THI5"/>
</dbReference>
<dbReference type="PANTHER" id="PTHR31528:SF1">
    <property type="entry name" value="4-AMINO-5-HYDROXYMETHYL-2-METHYLPYRIMIDINE PHOSPHATE SYNTHASE THI11-RELATED"/>
    <property type="match status" value="1"/>
</dbReference>
<dbReference type="Pfam" id="PF09084">
    <property type="entry name" value="NMT1"/>
    <property type="match status" value="1"/>
</dbReference>
<dbReference type="RefSeq" id="WP_307270294.1">
    <property type="nucleotide sequence ID" value="NZ_JAUSVX010000002.1"/>
</dbReference>
<comment type="caution">
    <text evidence="14">The sequence shown here is derived from an EMBL/GenBank/DDBJ whole genome shotgun (WGS) entry which is preliminary data.</text>
</comment>
<evidence type="ECO:0000259" key="13">
    <source>
        <dbReference type="Pfam" id="PF09084"/>
    </source>
</evidence>
<evidence type="ECO:0000256" key="4">
    <source>
        <dbReference type="ARBA" id="ARBA00011738"/>
    </source>
</evidence>
<keyword evidence="7" id="KW-0663">Pyridoxal phosphate</keyword>
<comment type="function">
    <text evidence="1">Responsible for the formation of the pyrimidine heterocycle in the thiamine biosynthesis pathway. Catalyzes the formation of hydroxymethylpyrimidine phosphate (HMP-P) from histidine and pyridoxal phosphate (PLP). The protein uses PLP and the active site histidine to form HMP-P, generating an inactive enzyme. The enzyme can only undergo a single turnover, which suggests it is a suicide enzyme.</text>
</comment>
<evidence type="ECO:0000256" key="7">
    <source>
        <dbReference type="ARBA" id="ARBA00022898"/>
    </source>
</evidence>
<evidence type="ECO:0000256" key="9">
    <source>
        <dbReference type="ARBA" id="ARBA00023004"/>
    </source>
</evidence>
<feature type="domain" description="SsuA/THI5-like" evidence="13">
    <location>
        <begin position="37"/>
        <end position="250"/>
    </location>
</feature>
<name>A0ABU0J377_9HYPH</name>
<dbReference type="Gene3D" id="3.40.190.10">
    <property type="entry name" value="Periplasmic binding protein-like II"/>
    <property type="match status" value="2"/>
</dbReference>
<accession>A0ABU0J377</accession>
<evidence type="ECO:0000256" key="3">
    <source>
        <dbReference type="ARBA" id="ARBA00009406"/>
    </source>
</evidence>
<dbReference type="SUPFAM" id="SSF53850">
    <property type="entry name" value="Periplasmic binding protein-like II"/>
    <property type="match status" value="1"/>
</dbReference>
<comment type="similarity">
    <text evidence="3">Belongs to the NMT1/THI5 family.</text>
</comment>
<dbReference type="InterPro" id="IPR015168">
    <property type="entry name" value="SsuA/THI5"/>
</dbReference>
<evidence type="ECO:0000313" key="15">
    <source>
        <dbReference type="Proteomes" id="UP001242480"/>
    </source>
</evidence>
<evidence type="ECO:0000313" key="14">
    <source>
        <dbReference type="EMBL" id="MDQ0468712.1"/>
    </source>
</evidence>
<comment type="pathway">
    <text evidence="2">Cofactor biosynthesis; thiamine diphosphate biosynthesis.</text>
</comment>